<dbReference type="PRINTS" id="PR00070">
    <property type="entry name" value="DHFR"/>
</dbReference>
<evidence type="ECO:0000256" key="2">
    <source>
        <dbReference type="ARBA" id="ARBA00009539"/>
    </source>
</evidence>
<dbReference type="InterPro" id="IPR001796">
    <property type="entry name" value="DHFR_dom"/>
</dbReference>
<dbReference type="AlphaFoldDB" id="A0A1I0VSW1"/>
<dbReference type="PIRSF" id="PIRSF000194">
    <property type="entry name" value="DHFR"/>
    <property type="match status" value="1"/>
</dbReference>
<dbReference type="PANTHER" id="PTHR48069">
    <property type="entry name" value="DIHYDROFOLATE REDUCTASE"/>
    <property type="match status" value="1"/>
</dbReference>
<keyword evidence="5 7" id="KW-0521">NADP</keyword>
<evidence type="ECO:0000259" key="8">
    <source>
        <dbReference type="PROSITE" id="PS51330"/>
    </source>
</evidence>
<comment type="function">
    <text evidence="7">Key enzyme in folate metabolism. Catalyzes an essential reaction for de novo glycine and purine synthesis, and for DNA precursor synthesis.</text>
</comment>
<dbReference type="SUPFAM" id="SSF53597">
    <property type="entry name" value="Dihydrofolate reductase-like"/>
    <property type="match status" value="1"/>
</dbReference>
<dbReference type="GO" id="GO:0004146">
    <property type="term" value="F:dihydrofolate reductase activity"/>
    <property type="evidence" value="ECO:0007669"/>
    <property type="project" value="UniProtKB-EC"/>
</dbReference>
<dbReference type="Proteomes" id="UP000198838">
    <property type="component" value="Unassembled WGS sequence"/>
</dbReference>
<evidence type="ECO:0000256" key="3">
    <source>
        <dbReference type="ARBA" id="ARBA00012856"/>
    </source>
</evidence>
<dbReference type="InterPro" id="IPR024072">
    <property type="entry name" value="DHFR-like_dom_sf"/>
</dbReference>
<comment type="catalytic activity">
    <reaction evidence="7">
        <text>(6S)-5,6,7,8-tetrahydrofolate + NADP(+) = 7,8-dihydrofolate + NADPH + H(+)</text>
        <dbReference type="Rhea" id="RHEA:15009"/>
        <dbReference type="ChEBI" id="CHEBI:15378"/>
        <dbReference type="ChEBI" id="CHEBI:57451"/>
        <dbReference type="ChEBI" id="CHEBI:57453"/>
        <dbReference type="ChEBI" id="CHEBI:57783"/>
        <dbReference type="ChEBI" id="CHEBI:58349"/>
        <dbReference type="EC" id="1.5.1.3"/>
    </reaction>
</comment>
<evidence type="ECO:0000256" key="1">
    <source>
        <dbReference type="ARBA" id="ARBA00004903"/>
    </source>
</evidence>
<keyword evidence="10" id="KW-1185">Reference proteome</keyword>
<dbReference type="UniPathway" id="UPA00077">
    <property type="reaction ID" value="UER00158"/>
</dbReference>
<keyword evidence="4 7" id="KW-0554">One-carbon metabolism</keyword>
<dbReference type="CDD" id="cd00209">
    <property type="entry name" value="DHFR"/>
    <property type="match status" value="1"/>
</dbReference>
<dbReference type="GO" id="GO:0050661">
    <property type="term" value="F:NADP binding"/>
    <property type="evidence" value="ECO:0007669"/>
    <property type="project" value="InterPro"/>
</dbReference>
<dbReference type="STRING" id="1120918.SAMN05216249_102160"/>
<accession>A0A1I0VSW1</accession>
<organism evidence="9 10">
    <name type="scientific">Acetitomaculum ruminis DSM 5522</name>
    <dbReference type="NCBI Taxonomy" id="1120918"/>
    <lineage>
        <taxon>Bacteria</taxon>
        <taxon>Bacillati</taxon>
        <taxon>Bacillota</taxon>
        <taxon>Clostridia</taxon>
        <taxon>Lachnospirales</taxon>
        <taxon>Lachnospiraceae</taxon>
        <taxon>Acetitomaculum</taxon>
    </lineage>
</organism>
<protein>
    <recommendedName>
        <fullName evidence="3 7">Dihydrofolate reductase</fullName>
        <ecNumber evidence="3 7">1.5.1.3</ecNumber>
    </recommendedName>
</protein>
<feature type="domain" description="DHFR" evidence="8">
    <location>
        <begin position="1"/>
        <end position="164"/>
    </location>
</feature>
<comment type="pathway">
    <text evidence="1 7">Cofactor biosynthesis; tetrahydrofolate biosynthesis; 5,6,7,8-tetrahydrofolate from 7,8-dihydrofolate: step 1/1.</text>
</comment>
<reference evidence="9 10" key="1">
    <citation type="submission" date="2016-10" db="EMBL/GenBank/DDBJ databases">
        <authorList>
            <person name="de Groot N.N."/>
        </authorList>
    </citation>
    <scope>NUCLEOTIDE SEQUENCE [LARGE SCALE GENOMIC DNA]</scope>
    <source>
        <strain evidence="9 10">DSM 5522</strain>
    </source>
</reference>
<dbReference type="GO" id="GO:0046654">
    <property type="term" value="P:tetrahydrofolate biosynthetic process"/>
    <property type="evidence" value="ECO:0007669"/>
    <property type="project" value="UniProtKB-UniPathway"/>
</dbReference>
<proteinExistence type="inferred from homology"/>
<keyword evidence="6 7" id="KW-0560">Oxidoreductase</keyword>
<evidence type="ECO:0000256" key="6">
    <source>
        <dbReference type="ARBA" id="ARBA00023002"/>
    </source>
</evidence>
<evidence type="ECO:0000313" key="9">
    <source>
        <dbReference type="EMBL" id="SFA79053.1"/>
    </source>
</evidence>
<name>A0A1I0VSW1_9FIRM</name>
<dbReference type="PROSITE" id="PS51330">
    <property type="entry name" value="DHFR_2"/>
    <property type="match status" value="1"/>
</dbReference>
<comment type="similarity">
    <text evidence="2 7">Belongs to the dihydrofolate reductase family.</text>
</comment>
<gene>
    <name evidence="9" type="ORF">SAMN05216249_102160</name>
</gene>
<dbReference type="Gene3D" id="3.40.430.10">
    <property type="entry name" value="Dihydrofolate Reductase, subunit A"/>
    <property type="match status" value="1"/>
</dbReference>
<dbReference type="OrthoDB" id="9804315at2"/>
<dbReference type="EC" id="1.5.1.3" evidence="3 7"/>
<dbReference type="InterPro" id="IPR012259">
    <property type="entry name" value="DHFR"/>
</dbReference>
<dbReference type="GO" id="GO:0046452">
    <property type="term" value="P:dihydrofolate metabolic process"/>
    <property type="evidence" value="ECO:0007669"/>
    <property type="project" value="TreeGrafter"/>
</dbReference>
<evidence type="ECO:0000313" key="10">
    <source>
        <dbReference type="Proteomes" id="UP000198838"/>
    </source>
</evidence>
<dbReference type="RefSeq" id="WP_092870221.1">
    <property type="nucleotide sequence ID" value="NZ_FOJY01000002.1"/>
</dbReference>
<evidence type="ECO:0000256" key="4">
    <source>
        <dbReference type="ARBA" id="ARBA00022563"/>
    </source>
</evidence>
<evidence type="ECO:0000256" key="5">
    <source>
        <dbReference type="ARBA" id="ARBA00022857"/>
    </source>
</evidence>
<dbReference type="GO" id="GO:0006730">
    <property type="term" value="P:one-carbon metabolic process"/>
    <property type="evidence" value="ECO:0007669"/>
    <property type="project" value="UniProtKB-KW"/>
</dbReference>
<evidence type="ECO:0000256" key="7">
    <source>
        <dbReference type="PIRNR" id="PIRNR000194"/>
    </source>
</evidence>
<dbReference type="EMBL" id="FOJY01000002">
    <property type="protein sequence ID" value="SFA79053.1"/>
    <property type="molecule type" value="Genomic_DNA"/>
</dbReference>
<dbReference type="GO" id="GO:0046655">
    <property type="term" value="P:folic acid metabolic process"/>
    <property type="evidence" value="ECO:0007669"/>
    <property type="project" value="TreeGrafter"/>
</dbReference>
<dbReference type="Pfam" id="PF00186">
    <property type="entry name" value="DHFR_1"/>
    <property type="match status" value="1"/>
</dbReference>
<sequence length="164" mass="18902">MKLIVAADKNWGIGKNNELLVSIPEDMRFFKKMTTGNVVVLGRKTLESFKNSKPLPDRTNIILTTRQDYKVEGAIVVHSIDELMETLKEYDSDNVYVIGGAKVYDQLIDKCDTAYVTKIDKEFDADRYFPNLDKDTSWTLESESEEGTYFSIVYTFRKYVKRNG</sequence>
<dbReference type="PANTHER" id="PTHR48069:SF3">
    <property type="entry name" value="DIHYDROFOLATE REDUCTASE"/>
    <property type="match status" value="1"/>
</dbReference>